<evidence type="ECO:0000313" key="2">
    <source>
        <dbReference type="Proteomes" id="UP001500843"/>
    </source>
</evidence>
<dbReference type="Proteomes" id="UP001500843">
    <property type="component" value="Unassembled WGS sequence"/>
</dbReference>
<accession>A0ABP8YDA1</accession>
<comment type="caution">
    <text evidence="1">The sequence shown here is derived from an EMBL/GenBank/DDBJ whole genome shotgun (WGS) entry which is preliminary data.</text>
</comment>
<keyword evidence="2" id="KW-1185">Reference proteome</keyword>
<sequence length="186" mass="20461">MRFADGLAAVVDVRPAEQIDDKTAAVFERTAKLCDALGWGYVVVSDISAVEQRNLRFLSGYRFDRRSAEATELLQNCLLKTGAISEWVSRLRGSAPDPLGAVFWGYCHDGPRPQRCTPDAKPWRNRIRTSDRGCSPAAPAGVSWTAARRRPGSATMNRTHLDCCGAMDDARGMDTHRGTICAYAVR</sequence>
<reference evidence="2" key="1">
    <citation type="journal article" date="2019" name="Int. J. Syst. Evol. Microbiol.">
        <title>The Global Catalogue of Microorganisms (GCM) 10K type strain sequencing project: providing services to taxonomists for standard genome sequencing and annotation.</title>
        <authorList>
            <consortium name="The Broad Institute Genomics Platform"/>
            <consortium name="The Broad Institute Genome Sequencing Center for Infectious Disease"/>
            <person name="Wu L."/>
            <person name="Ma J."/>
        </authorList>
    </citation>
    <scope>NUCLEOTIDE SEQUENCE [LARGE SCALE GENOMIC DNA]</scope>
    <source>
        <strain evidence="2">JCM 17975</strain>
    </source>
</reference>
<dbReference type="EMBL" id="BAABHM010000049">
    <property type="protein sequence ID" value="GAA4727095.1"/>
    <property type="molecule type" value="Genomic_DNA"/>
</dbReference>
<organism evidence="1 2">
    <name type="scientific">Promicromonospora umidemergens</name>
    <dbReference type="NCBI Taxonomy" id="629679"/>
    <lineage>
        <taxon>Bacteria</taxon>
        <taxon>Bacillati</taxon>
        <taxon>Actinomycetota</taxon>
        <taxon>Actinomycetes</taxon>
        <taxon>Micrococcales</taxon>
        <taxon>Promicromonosporaceae</taxon>
        <taxon>Promicromonospora</taxon>
    </lineage>
</organism>
<protein>
    <submittedName>
        <fullName evidence="1">Uncharacterized protein</fullName>
    </submittedName>
</protein>
<proteinExistence type="predicted"/>
<evidence type="ECO:0000313" key="1">
    <source>
        <dbReference type="EMBL" id="GAA4727095.1"/>
    </source>
</evidence>
<name>A0ABP8YDA1_9MICO</name>
<gene>
    <name evidence="1" type="ORF">GCM10023198_60080</name>
</gene>